<dbReference type="GO" id="GO:0008838">
    <property type="term" value="F:diaminopropionate ammonia-lyase activity"/>
    <property type="evidence" value="ECO:0007669"/>
    <property type="project" value="UniProtKB-EC"/>
</dbReference>
<dbReference type="InterPro" id="IPR019871">
    <property type="entry name" value="DiNH2propionate_NH3-lyase_sub"/>
</dbReference>
<evidence type="ECO:0000256" key="2">
    <source>
        <dbReference type="ARBA" id="ARBA00022898"/>
    </source>
</evidence>
<keyword evidence="5" id="KW-1185">Reference proteome</keyword>
<dbReference type="PANTHER" id="PTHR42937">
    <property type="match status" value="1"/>
</dbReference>
<feature type="domain" description="Tryptophan synthase beta chain-like PALP" evidence="3">
    <location>
        <begin position="41"/>
        <end position="326"/>
    </location>
</feature>
<evidence type="ECO:0000313" key="4">
    <source>
        <dbReference type="EMBL" id="UYM15098.1"/>
    </source>
</evidence>
<sequence>MSTFSLSLQQKDNPFFTGQSSSLFSTGVARTVLGFHQQIDAYKPTPLVALDHLAKELGIGKILVKDESYRFDLNAFKVLGGSYAIARCVCQKQGITLDEFSFDSLKGQEPVTFATATDGNHGRGVAWAAQQLGQKAVVYMPKGAAKERVDNIIKLGAECIVTDLNYDDAVRLACKNADDNGWLMVQDTAWEGYTEIPAWIMQGYMTMASEACDQLEALGITQPTHTILQAGVGALAGGAMGYLANRYGADTFTGIVAEPDKADCIYQSGCHPDGAAVNVTGDLDTIMAGLACGEPNPMGWEILKSCSRHFLSVEDKVAALGMRILGNPLPGDDVVISGESGAIGIGLLYAIARHPDAARIMESLKLDEHSVVLLFNTEGDTDPVNYRDVVWEGKYAV</sequence>
<dbReference type="NCBIfam" id="TIGR03528">
    <property type="entry name" value="2_3_DAP_am_ly"/>
    <property type="match status" value="1"/>
</dbReference>
<dbReference type="EC" id="4.3.1.15" evidence="4"/>
<evidence type="ECO:0000256" key="1">
    <source>
        <dbReference type="ARBA" id="ARBA00001933"/>
    </source>
</evidence>
<evidence type="ECO:0000259" key="3">
    <source>
        <dbReference type="Pfam" id="PF00291"/>
    </source>
</evidence>
<dbReference type="RefSeq" id="WP_262596955.1">
    <property type="nucleotide sequence ID" value="NZ_CP103300.1"/>
</dbReference>
<dbReference type="InterPro" id="IPR036052">
    <property type="entry name" value="TrpB-like_PALP_sf"/>
</dbReference>
<keyword evidence="4" id="KW-0456">Lyase</keyword>
<name>A0ABY6GQS1_9GAMM</name>
<dbReference type="PANTHER" id="PTHR42937:SF1">
    <property type="entry name" value="DIAMINOPROPIONATE AMMONIA-LYASE"/>
    <property type="match status" value="1"/>
</dbReference>
<dbReference type="InterPro" id="IPR010081">
    <property type="entry name" value="DiNH2opropionate_NH3_lyase"/>
</dbReference>
<organism evidence="4 5">
    <name type="scientific">Endozoicomonas euniceicola</name>
    <dbReference type="NCBI Taxonomy" id="1234143"/>
    <lineage>
        <taxon>Bacteria</taxon>
        <taxon>Pseudomonadati</taxon>
        <taxon>Pseudomonadota</taxon>
        <taxon>Gammaproteobacteria</taxon>
        <taxon>Oceanospirillales</taxon>
        <taxon>Endozoicomonadaceae</taxon>
        <taxon>Endozoicomonas</taxon>
    </lineage>
</organism>
<accession>A0ABY6GQS1</accession>
<dbReference type="EMBL" id="CP103300">
    <property type="protein sequence ID" value="UYM15098.1"/>
    <property type="molecule type" value="Genomic_DNA"/>
</dbReference>
<reference evidence="4" key="1">
    <citation type="submission" date="2022-10" db="EMBL/GenBank/DDBJ databases">
        <title>Completed Genome Sequence of two octocoral isolated bacterium, Endozoicomonas euniceicola EF212T and Endozoicomonas gorgoniicola PS125T.</title>
        <authorList>
            <person name="Chiou Y.-J."/>
            <person name="Chen Y.-H."/>
        </authorList>
    </citation>
    <scope>NUCLEOTIDE SEQUENCE</scope>
    <source>
        <strain evidence="4">EF212</strain>
    </source>
</reference>
<dbReference type="InterPro" id="IPR001926">
    <property type="entry name" value="TrpB-like_PALP"/>
</dbReference>
<dbReference type="NCBIfam" id="TIGR01747">
    <property type="entry name" value="diampropi_NH3ly"/>
    <property type="match status" value="1"/>
</dbReference>
<dbReference type="SUPFAM" id="SSF53686">
    <property type="entry name" value="Tryptophan synthase beta subunit-like PLP-dependent enzymes"/>
    <property type="match status" value="1"/>
</dbReference>
<keyword evidence="2" id="KW-0663">Pyridoxal phosphate</keyword>
<dbReference type="Proteomes" id="UP001163255">
    <property type="component" value="Chromosome"/>
</dbReference>
<evidence type="ECO:0000313" key="5">
    <source>
        <dbReference type="Proteomes" id="UP001163255"/>
    </source>
</evidence>
<comment type="cofactor">
    <cofactor evidence="1">
        <name>pyridoxal 5'-phosphate</name>
        <dbReference type="ChEBI" id="CHEBI:597326"/>
    </cofactor>
</comment>
<dbReference type="Gene3D" id="3.40.50.1100">
    <property type="match status" value="2"/>
</dbReference>
<gene>
    <name evidence="4" type="primary">dpaL</name>
    <name evidence="4" type="ORF">NX720_19835</name>
</gene>
<dbReference type="NCBIfam" id="NF006058">
    <property type="entry name" value="PRK08206.1"/>
    <property type="match status" value="1"/>
</dbReference>
<proteinExistence type="predicted"/>
<dbReference type="CDD" id="cd00640">
    <property type="entry name" value="Trp-synth-beta_II"/>
    <property type="match status" value="1"/>
</dbReference>
<dbReference type="Pfam" id="PF00291">
    <property type="entry name" value="PALP"/>
    <property type="match status" value="1"/>
</dbReference>
<protein>
    <submittedName>
        <fullName evidence="4">Diaminopropionate ammonia-lyase</fullName>
        <ecNumber evidence="4">4.3.1.15</ecNumber>
    </submittedName>
</protein>